<accession>A0A3B5B4R0</accession>
<dbReference type="InterPro" id="IPR021861">
    <property type="entry name" value="THO_THOC1"/>
</dbReference>
<dbReference type="AlphaFoldDB" id="A0A3B5B4R0"/>
<dbReference type="InterPro" id="IPR000488">
    <property type="entry name" value="Death_dom"/>
</dbReference>
<protein>
    <submittedName>
        <fullName evidence="3">THO complex 1</fullName>
    </submittedName>
</protein>
<sequence length="643" mass="73854">KMSPSLFNFIDAKDKFTVRNPYAAFLNHNIFKYILYMIIKTTASETEKKTTLDQALRGVLGDLIVRQKPSCDDYLSLIYLSIDAVTEGICSATTPFVLLGDVLDCLPLDLCDKIFSFVEENVSTWKSSSFYTAGKNYLLRMCNDLLRRLSKSQNTVFCGRIQLFLARLFPLSEKSGLNLQSQFNLDNITVFNKNEQESTLGQKHTEEKEDGMEVEEGEMGEDDAPAPCSIPIDYNLYRKFWTLQDCFRNPVQCYDKFSWMTFLKYSDETLAVFKSYKLDDMQASKRKLEELRASSGEHVYFAKFLTSEKLMDLQLSDSNFRRHILLQYLILFQYLKGQVKFKSSSCILNDDQTAWIEETTKLVYQLLREIPPDGDKFATMLEHILNTEENWNSWKNEGCPSFVKERYSNDKPKRPTRKRQAPEDFLGKGPDRKIFMGNDELTRLWNLNQDNMEACKSDTIEQADPANMVEDEYKVVRNPNYGWRALRLLSRRSPHFFQPTNQKFKSLADYLDSMVSKLAKELPKDIPSEEIKTGEEDDDDNGDNLLKDSNDSPSIQSKLVTNQQMDDIAAKLGAQWKTLASHLEMKASELREIETDSEDVDMQAKLLLVSWQDREGTQATVENLVTALNSAGFSQIADGLSEA</sequence>
<dbReference type="InterPro" id="IPR011029">
    <property type="entry name" value="DEATH-like_dom_sf"/>
</dbReference>
<dbReference type="Pfam" id="PF11957">
    <property type="entry name" value="efThoc1"/>
    <property type="match status" value="1"/>
</dbReference>
<dbReference type="GO" id="GO:0000445">
    <property type="term" value="C:THO complex part of transcription export complex"/>
    <property type="evidence" value="ECO:0007669"/>
    <property type="project" value="TreeGrafter"/>
</dbReference>
<dbReference type="STRING" id="144197.ENSSPAP00000025059"/>
<name>A0A3B5B4R0_9TELE</name>
<dbReference type="Pfam" id="PF00531">
    <property type="entry name" value="Death"/>
    <property type="match status" value="1"/>
</dbReference>
<dbReference type="GO" id="GO:0006406">
    <property type="term" value="P:mRNA export from nucleus"/>
    <property type="evidence" value="ECO:0007669"/>
    <property type="project" value="TreeGrafter"/>
</dbReference>
<dbReference type="Ensembl" id="ENSSPAT00000025469.1">
    <property type="protein sequence ID" value="ENSSPAP00000025059.1"/>
    <property type="gene ID" value="ENSSPAG00000018847.1"/>
</dbReference>
<dbReference type="FunFam" id="1.10.533.10:FF:000108">
    <property type="entry name" value="THO complex 1"/>
    <property type="match status" value="1"/>
</dbReference>
<dbReference type="SMART" id="SM00005">
    <property type="entry name" value="DEATH"/>
    <property type="match status" value="1"/>
</dbReference>
<feature type="domain" description="Death" evidence="2">
    <location>
        <begin position="561"/>
        <end position="643"/>
    </location>
</feature>
<proteinExistence type="predicted"/>
<dbReference type="GO" id="GO:0007165">
    <property type="term" value="P:signal transduction"/>
    <property type="evidence" value="ECO:0007669"/>
    <property type="project" value="InterPro"/>
</dbReference>
<dbReference type="PANTHER" id="PTHR13265:SF2">
    <property type="entry name" value="THO COMPLEX SUBUNIT 1"/>
    <property type="match status" value="1"/>
</dbReference>
<reference evidence="3" key="1">
    <citation type="submission" date="2023-09" db="UniProtKB">
        <authorList>
            <consortium name="Ensembl"/>
        </authorList>
    </citation>
    <scope>IDENTIFICATION</scope>
</reference>
<evidence type="ECO:0000256" key="1">
    <source>
        <dbReference type="SAM" id="MobiDB-lite"/>
    </source>
</evidence>
<feature type="compositionally biased region" description="Basic and acidic residues" evidence="1">
    <location>
        <begin position="420"/>
        <end position="429"/>
    </location>
</feature>
<dbReference type="Gene3D" id="1.10.533.10">
    <property type="entry name" value="Death Domain, Fas"/>
    <property type="match status" value="1"/>
</dbReference>
<feature type="region of interest" description="Disordered" evidence="1">
    <location>
        <begin position="405"/>
        <end position="429"/>
    </location>
</feature>
<dbReference type="PANTHER" id="PTHR13265">
    <property type="entry name" value="THO COMPLEX SUBUNIT 1"/>
    <property type="match status" value="1"/>
</dbReference>
<dbReference type="GeneTree" id="ENSGT00390000016232"/>
<dbReference type="SUPFAM" id="SSF47986">
    <property type="entry name" value="DEATH domain"/>
    <property type="match status" value="1"/>
</dbReference>
<feature type="region of interest" description="Disordered" evidence="1">
    <location>
        <begin position="526"/>
        <end position="555"/>
    </location>
</feature>
<organism evidence="3">
    <name type="scientific">Stegastes partitus</name>
    <name type="common">bicolor damselfish</name>
    <dbReference type="NCBI Taxonomy" id="144197"/>
    <lineage>
        <taxon>Eukaryota</taxon>
        <taxon>Metazoa</taxon>
        <taxon>Chordata</taxon>
        <taxon>Craniata</taxon>
        <taxon>Vertebrata</taxon>
        <taxon>Euteleostomi</taxon>
        <taxon>Actinopterygii</taxon>
        <taxon>Neopterygii</taxon>
        <taxon>Teleostei</taxon>
        <taxon>Neoteleostei</taxon>
        <taxon>Acanthomorphata</taxon>
        <taxon>Ovalentaria</taxon>
        <taxon>Pomacentridae</taxon>
        <taxon>Stegastes</taxon>
    </lineage>
</organism>
<dbReference type="PROSITE" id="PS50017">
    <property type="entry name" value="DEATH_DOMAIN"/>
    <property type="match status" value="1"/>
</dbReference>
<evidence type="ECO:0000259" key="2">
    <source>
        <dbReference type="PROSITE" id="PS50017"/>
    </source>
</evidence>
<evidence type="ECO:0000313" key="3">
    <source>
        <dbReference type="Ensembl" id="ENSSPAP00000025059.1"/>
    </source>
</evidence>